<evidence type="ECO:0000313" key="7">
    <source>
        <dbReference type="Proteomes" id="UP000542695"/>
    </source>
</evidence>
<dbReference type="EMBL" id="AP015031">
    <property type="protein sequence ID" value="BAW27210.1"/>
    <property type="molecule type" value="Genomic_DNA"/>
</dbReference>
<keyword evidence="1" id="KW-1133">Transmembrane helix</keyword>
<geneLocation type="plasmid" evidence="5">
    <name>pkf715b dna</name>
</geneLocation>
<reference evidence="2 5" key="1">
    <citation type="submission" date="2015-11" db="EMBL/GenBank/DDBJ databases">
        <title>Complete genome sequencing of a biphenyl-degrading bacterium, Pseudomonas putida KF715 (=NBRC110667).</title>
        <authorList>
            <person name="Suenaga H."/>
            <person name="Fujihara N."/>
            <person name="Watanabe T."/>
            <person name="Hirose J."/>
            <person name="Kimura N."/>
            <person name="Yamazoe A."/>
            <person name="Hosoyama A."/>
            <person name="Shimodaira J."/>
            <person name="Furukawa K."/>
        </authorList>
    </citation>
    <scope>NUCLEOTIDE SEQUENCE [LARGE SCALE GENOMIC DNA]</scope>
    <source>
        <strain evidence="2 5">KF715</strain>
        <plasmid evidence="2">pKF715B</plasmid>
        <plasmid evidence="5">Plasmid pkf715b dna</plasmid>
    </source>
</reference>
<dbReference type="EMBL" id="JACARV010000071">
    <property type="protein sequence ID" value="NWC82826.1"/>
    <property type="molecule type" value="Genomic_DNA"/>
</dbReference>
<feature type="transmembrane region" description="Helical" evidence="1">
    <location>
        <begin position="6"/>
        <end position="24"/>
    </location>
</feature>
<dbReference type="EMBL" id="MING01000087">
    <property type="protein sequence ID" value="POF99771.1"/>
    <property type="molecule type" value="Genomic_DNA"/>
</dbReference>
<accession>A0A1L7NP01</accession>
<reference evidence="3 7" key="4">
    <citation type="submission" date="2020-04" db="EMBL/GenBank/DDBJ databases">
        <title>Molecular characterization of pseudomonads from Agaricus bisporus reveal novel blotch 2 pathogens in Western Europe.</title>
        <authorList>
            <person name="Taparia T."/>
            <person name="Krijger M."/>
            <person name="Haynes E."/>
            <person name="Elpinstone J.G."/>
            <person name="Noble R."/>
            <person name="Van Der Wolf J."/>
        </authorList>
    </citation>
    <scope>NUCLEOTIDE SEQUENCE [LARGE SCALE GENOMIC DNA]</scope>
    <source>
        <strain evidence="3 7">P7765</strain>
    </source>
</reference>
<evidence type="ECO:0000313" key="4">
    <source>
        <dbReference type="EMBL" id="POF99771.1"/>
    </source>
</evidence>
<gene>
    <name evidence="4" type="ORF">BGP82_28475</name>
    <name evidence="3" type="ORF">HX798_21405</name>
    <name evidence="2" type="ORF">KF715C_pB1040</name>
</gene>
<keyword evidence="1" id="KW-0812">Transmembrane</keyword>
<evidence type="ECO:0000256" key="1">
    <source>
        <dbReference type="SAM" id="Phobius"/>
    </source>
</evidence>
<name>A0A1L7NP01_PSEPU</name>
<dbReference type="RefSeq" id="WP_004575510.1">
    <property type="nucleotide sequence ID" value="NZ_AP015031.1"/>
</dbReference>
<dbReference type="Proteomes" id="UP000542695">
    <property type="component" value="Unassembled WGS sequence"/>
</dbReference>
<geneLocation type="plasmid" evidence="2">
    <name>pKF715B</name>
</geneLocation>
<proteinExistence type="predicted"/>
<reference evidence="4 6" key="3">
    <citation type="submission" date="2018-03" db="EMBL/GenBank/DDBJ databases">
        <title>Draft genome of Pseudomonas putida strain KH-18-2.</title>
        <authorList>
            <person name="Yoshizawa S."/>
            <person name="Khan N.H."/>
            <person name="Nishimura M."/>
            <person name="Chiura H.X."/>
            <person name="Ogura Y."/>
            <person name="Hayashi T."/>
            <person name="Kogure K."/>
        </authorList>
    </citation>
    <scope>NUCLEOTIDE SEQUENCE [LARGE SCALE GENOMIC DNA]</scope>
    <source>
        <strain evidence="4 6">KH-18-2</strain>
    </source>
</reference>
<evidence type="ECO:0000313" key="3">
    <source>
        <dbReference type="EMBL" id="NWC82826.1"/>
    </source>
</evidence>
<protein>
    <submittedName>
        <fullName evidence="2">Uncharacterized protein</fullName>
    </submittedName>
</protein>
<keyword evidence="1" id="KW-0472">Membrane</keyword>
<keyword evidence="2" id="KW-0614">Plasmid</keyword>
<evidence type="ECO:0000313" key="2">
    <source>
        <dbReference type="EMBL" id="BAW27210.1"/>
    </source>
</evidence>
<reference evidence="4 6" key="2">
    <citation type="submission" date="2016-08" db="EMBL/GenBank/DDBJ databases">
        <authorList>
            <person name="Seilhamer J.J."/>
        </authorList>
    </citation>
    <scope>NUCLEOTIDE SEQUENCE [LARGE SCALE GENOMIC DNA]</scope>
    <source>
        <strain evidence="4 6">KH-18-2</strain>
    </source>
</reference>
<evidence type="ECO:0000313" key="6">
    <source>
        <dbReference type="Proteomes" id="UP000237378"/>
    </source>
</evidence>
<dbReference type="Proteomes" id="UP000237378">
    <property type="component" value="Unassembled WGS sequence"/>
</dbReference>
<sequence length="65" mass="6919">MAIETTLYVVGGLLLTCMVFNCGYRLGKLRGMEETHTSSTLRLSVLASGPRSALEQLVSTNGPSS</sequence>
<organism evidence="2 5">
    <name type="scientific">Pseudomonas putida</name>
    <name type="common">Arthrobacter siderocapsulatus</name>
    <dbReference type="NCBI Taxonomy" id="303"/>
    <lineage>
        <taxon>Bacteria</taxon>
        <taxon>Pseudomonadati</taxon>
        <taxon>Pseudomonadota</taxon>
        <taxon>Gammaproteobacteria</taxon>
        <taxon>Pseudomonadales</taxon>
        <taxon>Pseudomonadaceae</taxon>
        <taxon>Pseudomonas</taxon>
    </lineage>
</organism>
<dbReference type="AlphaFoldDB" id="A0A1L7NP01"/>
<dbReference type="Proteomes" id="UP000218731">
    <property type="component" value="Plasmid pKF715B"/>
</dbReference>
<evidence type="ECO:0000313" key="5">
    <source>
        <dbReference type="Proteomes" id="UP000218731"/>
    </source>
</evidence>